<keyword evidence="13" id="KW-0443">Lipid metabolism</keyword>
<feature type="compositionally biased region" description="Low complexity" evidence="22">
    <location>
        <begin position="998"/>
        <end position="1008"/>
    </location>
</feature>
<evidence type="ECO:0000256" key="13">
    <source>
        <dbReference type="ARBA" id="ARBA00023098"/>
    </source>
</evidence>
<evidence type="ECO:0000313" key="26">
    <source>
        <dbReference type="Proteomes" id="UP001301769"/>
    </source>
</evidence>
<feature type="transmembrane region" description="Helical" evidence="23">
    <location>
        <begin position="418"/>
        <end position="444"/>
    </location>
</feature>
<evidence type="ECO:0000256" key="3">
    <source>
        <dbReference type="ARBA" id="ARBA00004653"/>
    </source>
</evidence>
<keyword evidence="16" id="KW-1207">Sterol metabolism</keyword>
<dbReference type="PROSITE" id="PS00678">
    <property type="entry name" value="WD_REPEATS_1"/>
    <property type="match status" value="1"/>
</dbReference>
<dbReference type="GO" id="GO:0012507">
    <property type="term" value="C:ER to Golgi transport vesicle membrane"/>
    <property type="evidence" value="ECO:0007669"/>
    <property type="project" value="UniProtKB-SubCell"/>
</dbReference>
<protein>
    <recommendedName>
        <fullName evidence="5">Sterol regulatory element-binding protein cleavage-activating protein</fullName>
    </recommendedName>
</protein>
<evidence type="ECO:0000256" key="20">
    <source>
        <dbReference type="ARBA" id="ARBA00045958"/>
    </source>
</evidence>
<dbReference type="InterPro" id="IPR053958">
    <property type="entry name" value="HMGCR/SNAP/NPC1-like_SSD"/>
</dbReference>
<comment type="caution">
    <text evidence="25">The sequence shown here is derived from an EMBL/GenBank/DDBJ whole genome shotgun (WGS) entry which is preliminary data.</text>
</comment>
<dbReference type="InterPro" id="IPR015943">
    <property type="entry name" value="WD40/YVTN_repeat-like_dom_sf"/>
</dbReference>
<evidence type="ECO:0000256" key="22">
    <source>
        <dbReference type="SAM" id="MobiDB-lite"/>
    </source>
</evidence>
<keyword evidence="26" id="KW-1185">Reference proteome</keyword>
<feature type="repeat" description="WD" evidence="21">
    <location>
        <begin position="660"/>
        <end position="700"/>
    </location>
</feature>
<reference evidence="25" key="1">
    <citation type="journal article" date="2023" name="Mol. Phylogenet. Evol.">
        <title>Genome-scale phylogeny and comparative genomics of the fungal order Sordariales.</title>
        <authorList>
            <person name="Hensen N."/>
            <person name="Bonometti L."/>
            <person name="Westerberg I."/>
            <person name="Brannstrom I.O."/>
            <person name="Guillou S."/>
            <person name="Cros-Aarteil S."/>
            <person name="Calhoun S."/>
            <person name="Haridas S."/>
            <person name="Kuo A."/>
            <person name="Mondo S."/>
            <person name="Pangilinan J."/>
            <person name="Riley R."/>
            <person name="LaButti K."/>
            <person name="Andreopoulos B."/>
            <person name="Lipzen A."/>
            <person name="Chen C."/>
            <person name="Yan M."/>
            <person name="Daum C."/>
            <person name="Ng V."/>
            <person name="Clum A."/>
            <person name="Steindorff A."/>
            <person name="Ohm R.A."/>
            <person name="Martin F."/>
            <person name="Silar P."/>
            <person name="Natvig D.O."/>
            <person name="Lalanne C."/>
            <person name="Gautier V."/>
            <person name="Ament-Velasquez S.L."/>
            <person name="Kruys A."/>
            <person name="Hutchinson M.I."/>
            <person name="Powell A.J."/>
            <person name="Barry K."/>
            <person name="Miller A.N."/>
            <person name="Grigoriev I.V."/>
            <person name="Debuchy R."/>
            <person name="Gladieux P."/>
            <person name="Hiltunen Thoren M."/>
            <person name="Johannesson H."/>
        </authorList>
    </citation>
    <scope>NUCLEOTIDE SEQUENCE</scope>
    <source>
        <strain evidence="25">PSN293</strain>
    </source>
</reference>
<dbReference type="PANTHER" id="PTHR46378:SF1">
    <property type="entry name" value="STEROL REGULATORY ELEMENT-BINDING PROTEIN CLEAVAGE-ACTIVATING PROTEIN"/>
    <property type="match status" value="1"/>
</dbReference>
<dbReference type="Gene3D" id="2.130.10.10">
    <property type="entry name" value="YVTN repeat-like/Quinoprotein amine dehydrogenase"/>
    <property type="match status" value="1"/>
</dbReference>
<evidence type="ECO:0000256" key="14">
    <source>
        <dbReference type="ARBA" id="ARBA00023121"/>
    </source>
</evidence>
<keyword evidence="11 23" id="KW-1133">Transmembrane helix</keyword>
<dbReference type="GO" id="GO:0045540">
    <property type="term" value="P:regulation of cholesterol biosynthetic process"/>
    <property type="evidence" value="ECO:0007669"/>
    <property type="project" value="TreeGrafter"/>
</dbReference>
<feature type="transmembrane region" description="Helical" evidence="23">
    <location>
        <begin position="317"/>
        <end position="343"/>
    </location>
</feature>
<dbReference type="InterPro" id="IPR001680">
    <property type="entry name" value="WD40_rpt"/>
</dbReference>
<feature type="region of interest" description="Disordered" evidence="22">
    <location>
        <begin position="1187"/>
        <end position="1221"/>
    </location>
</feature>
<dbReference type="EMBL" id="MU858048">
    <property type="protein sequence ID" value="KAK4219438.1"/>
    <property type="molecule type" value="Genomic_DNA"/>
</dbReference>
<dbReference type="SUPFAM" id="SSF82866">
    <property type="entry name" value="Multidrug efflux transporter AcrB transmembrane domain"/>
    <property type="match status" value="1"/>
</dbReference>
<dbReference type="GO" id="GO:0000139">
    <property type="term" value="C:Golgi membrane"/>
    <property type="evidence" value="ECO:0007669"/>
    <property type="project" value="UniProtKB-SubCell"/>
</dbReference>
<feature type="transmembrane region" description="Helical" evidence="23">
    <location>
        <begin position="490"/>
        <end position="511"/>
    </location>
</feature>
<evidence type="ECO:0000256" key="1">
    <source>
        <dbReference type="ARBA" id="ARBA00004477"/>
    </source>
</evidence>
<keyword evidence="19" id="KW-0968">Cytoplasmic vesicle</keyword>
<dbReference type="AlphaFoldDB" id="A0AAN6YHK7"/>
<evidence type="ECO:0000313" key="25">
    <source>
        <dbReference type="EMBL" id="KAK4219438.1"/>
    </source>
</evidence>
<feature type="region of interest" description="Disordered" evidence="22">
    <location>
        <begin position="1141"/>
        <end position="1167"/>
    </location>
</feature>
<reference evidence="25" key="2">
    <citation type="submission" date="2023-05" db="EMBL/GenBank/DDBJ databases">
        <authorList>
            <consortium name="Lawrence Berkeley National Laboratory"/>
            <person name="Steindorff A."/>
            <person name="Hensen N."/>
            <person name="Bonometti L."/>
            <person name="Westerberg I."/>
            <person name="Brannstrom I.O."/>
            <person name="Guillou S."/>
            <person name="Cros-Aarteil S."/>
            <person name="Calhoun S."/>
            <person name="Haridas S."/>
            <person name="Kuo A."/>
            <person name="Mondo S."/>
            <person name="Pangilinan J."/>
            <person name="Riley R."/>
            <person name="Labutti K."/>
            <person name="Andreopoulos B."/>
            <person name="Lipzen A."/>
            <person name="Chen C."/>
            <person name="Yanf M."/>
            <person name="Daum C."/>
            <person name="Ng V."/>
            <person name="Clum A."/>
            <person name="Ohm R."/>
            <person name="Martin F."/>
            <person name="Silar P."/>
            <person name="Natvig D."/>
            <person name="Lalanne C."/>
            <person name="Gautier V."/>
            <person name="Ament-Velasquez S.L."/>
            <person name="Kruys A."/>
            <person name="Hutchinson M.I."/>
            <person name="Powell A.J."/>
            <person name="Barry K."/>
            <person name="Miller A.N."/>
            <person name="Grigoriev I.V."/>
            <person name="Debuchy R."/>
            <person name="Gladieux P."/>
            <person name="Thoren M.H."/>
            <person name="Johannesson H."/>
        </authorList>
    </citation>
    <scope>NUCLEOTIDE SEQUENCE</scope>
    <source>
        <strain evidence="25">PSN293</strain>
    </source>
</reference>
<dbReference type="GO" id="GO:0032934">
    <property type="term" value="F:sterol binding"/>
    <property type="evidence" value="ECO:0007669"/>
    <property type="project" value="InterPro"/>
</dbReference>
<dbReference type="SMART" id="SM00320">
    <property type="entry name" value="WD40"/>
    <property type="match status" value="2"/>
</dbReference>
<evidence type="ECO:0000256" key="18">
    <source>
        <dbReference type="ARBA" id="ARBA00023221"/>
    </source>
</evidence>
<keyword evidence="18" id="KW-0753">Steroid metabolism</keyword>
<keyword evidence="6" id="KW-0153">Cholesterol metabolism</keyword>
<evidence type="ECO:0000256" key="23">
    <source>
        <dbReference type="SAM" id="Phobius"/>
    </source>
</evidence>
<evidence type="ECO:0000256" key="12">
    <source>
        <dbReference type="ARBA" id="ARBA00023034"/>
    </source>
</evidence>
<dbReference type="InterPro" id="IPR036322">
    <property type="entry name" value="WD40_repeat_dom_sf"/>
</dbReference>
<sequence>MIWYLLYPLRGTTEAPVLAPTHPLRKAFSRYGTWAARHVETVLPLSVASIFLLLYPFFFLYTTDATNITSGVSNLPHHVWTDARPLGEAIIEPDVIMRSIWVHGSYMKALERDVLLGALELQDELLGPTTDFNPRRPKATRPPPSPLKDLDRDERDAYHIINGLTPQSWFFHSPLQYWSGSVDNISNDRDIISTVNARKRQSTSVNVTLRHSIVFSGKRFEERRLVAADALVITLIHLRDSPVGQQWVRKLEALANNLRDKWTIIPEDGRSTSSRLYEFQFRPMSWYDWIILTIAYSLTLLYLLFSLSKLRAVKSRLGLMITILAQIVASIGSSFTVCAIFKIDLSRVPSYAYPLVVLAISMENSLRLINAVIMTSSTISIGSRIGEAFGATAHTAVANRVQNLLILFGLSRITVPGVAAFCTFAAVATIFDFFYMATFFLAVLSVDVRQKELIELEKASVKRHKGAYNGHISNGWVDVLRRIRLGEVTLSTRVAGTIVVLGFVLIAQSHYAPESRLQWLHWIATLRSADIVPPPRSSLLVDIHQARSPTSWLRLQDHETAREVIKVVKPLAHSYVARVFEPVVFVLKGSNRTPGSGEPYFLPAVYDFVNHEIPRFVVVLLTVVATLRIFTKYLLGDEFTGPGGPDHPDDEPLLSVKTLSQAHTLDVMSLAASPAGHLVSVGLDRVVQIWDIPSRSSSQVISQPNSHTASPFPVWGMAIDDESRWLAFVSSDKVMLWDIEQQSWNSSMQVDVGPHKPEAVFFTPDRANTIPSLVVVKRDGTMVEVETEVPESKKFTICKTPLTWAVAFAESSPSTQFTTQQSILTASKKNCIHLVRRCGDSWVSTEVKLSERAAKDVHSLIPLPAFSAYLIGRSEAVDLVDIASGDIVHTFWTEAMRRGSLRHTLSCQTAQSGLTSLILSYVNSQTGDLVIHTYLPKDDNDTIYSYNPSEPLRRLWGETKEITRRIVNPGKWETLANGRIVGVRQRVPHKPKEPEPPSSLMASATSSSGLRRRSSVMSDRLTGPTRNLRNTVPENDVWEAWVMDHLNSPDQLDPEVSMEAIPLNPPPGGALVDGIAIQSNGSPHHENLMISELGPLVKLGTSSVAVGFGNLVKIISVGHEHFDQPSPRSNNRLARKDHVRNFGAGSRRKKEKDRTVANGGSGSNGSAGYHGLAGGPANGYGTGGGGVGGGLGLGTENGVAGRGRGESLSSIYDDWEWGQER</sequence>
<evidence type="ECO:0000256" key="6">
    <source>
        <dbReference type="ARBA" id="ARBA00022548"/>
    </source>
</evidence>
<evidence type="ECO:0000256" key="11">
    <source>
        <dbReference type="ARBA" id="ARBA00022989"/>
    </source>
</evidence>
<gene>
    <name evidence="25" type="ORF">QBC37DRAFT_135807</name>
</gene>
<comment type="subcellular location">
    <subcellularLocation>
        <location evidence="2">Cytoplasmic vesicle</location>
        <location evidence="2">COPII-coated vesicle membrane</location>
        <topology evidence="2">Multi-pass membrane protein</topology>
    </subcellularLocation>
    <subcellularLocation>
        <location evidence="1">Endoplasmic reticulum membrane</location>
        <topology evidence="1">Multi-pass membrane protein</topology>
    </subcellularLocation>
    <subcellularLocation>
        <location evidence="3">Golgi apparatus membrane</location>
        <topology evidence="3">Multi-pass membrane protein</topology>
    </subcellularLocation>
</comment>
<name>A0AAN6YHK7_9PEZI</name>
<evidence type="ECO:0000256" key="10">
    <source>
        <dbReference type="ARBA" id="ARBA00022824"/>
    </source>
</evidence>
<keyword evidence="15 23" id="KW-0472">Membrane</keyword>
<feature type="domain" description="SSD" evidence="24">
    <location>
        <begin position="288"/>
        <end position="446"/>
    </location>
</feature>
<evidence type="ECO:0000256" key="21">
    <source>
        <dbReference type="PROSITE-ProRule" id="PRU00221"/>
    </source>
</evidence>
<evidence type="ECO:0000256" key="8">
    <source>
        <dbReference type="ARBA" id="ARBA00022692"/>
    </source>
</evidence>
<dbReference type="GO" id="GO:0005789">
    <property type="term" value="C:endoplasmic reticulum membrane"/>
    <property type="evidence" value="ECO:0007669"/>
    <property type="project" value="UniProtKB-SubCell"/>
</dbReference>
<evidence type="ECO:0000256" key="9">
    <source>
        <dbReference type="ARBA" id="ARBA00022737"/>
    </source>
</evidence>
<evidence type="ECO:0000256" key="7">
    <source>
        <dbReference type="ARBA" id="ARBA00022574"/>
    </source>
</evidence>
<dbReference type="Proteomes" id="UP001301769">
    <property type="component" value="Unassembled WGS sequence"/>
</dbReference>
<proteinExistence type="inferred from homology"/>
<dbReference type="InterPro" id="IPR030225">
    <property type="entry name" value="SCAP"/>
</dbReference>
<keyword evidence="12" id="KW-0333">Golgi apparatus</keyword>
<comment type="similarity">
    <text evidence="4">Belongs to the WD repeat SCAP family.</text>
</comment>
<evidence type="ECO:0000256" key="19">
    <source>
        <dbReference type="ARBA" id="ARBA00023329"/>
    </source>
</evidence>
<dbReference type="InterPro" id="IPR019775">
    <property type="entry name" value="WD40_repeat_CS"/>
</dbReference>
<keyword evidence="10" id="KW-0256">Endoplasmic reticulum</keyword>
<evidence type="ECO:0000256" key="15">
    <source>
        <dbReference type="ARBA" id="ARBA00023136"/>
    </source>
</evidence>
<keyword evidence="9" id="KW-0677">Repeat</keyword>
<dbReference type="Pfam" id="PF00400">
    <property type="entry name" value="WD40"/>
    <property type="match status" value="1"/>
</dbReference>
<dbReference type="PROSITE" id="PS50156">
    <property type="entry name" value="SSD"/>
    <property type="match status" value="1"/>
</dbReference>
<dbReference type="GO" id="GO:0032933">
    <property type="term" value="P:SREBP signaling pathway"/>
    <property type="evidence" value="ECO:0007669"/>
    <property type="project" value="InterPro"/>
</dbReference>
<evidence type="ECO:0000256" key="2">
    <source>
        <dbReference type="ARBA" id="ARBA00004557"/>
    </source>
</evidence>
<dbReference type="PANTHER" id="PTHR46378">
    <property type="entry name" value="STEROL REGULATORY ELEMENT-BINDING PROTEIN CLEAVAGE-ACTIVATING PROTEIN"/>
    <property type="match status" value="1"/>
</dbReference>
<evidence type="ECO:0000256" key="17">
    <source>
        <dbReference type="ARBA" id="ARBA00023180"/>
    </source>
</evidence>
<dbReference type="GO" id="GO:0032936">
    <property type="term" value="C:SREBP-SCAP complex"/>
    <property type="evidence" value="ECO:0007669"/>
    <property type="project" value="TreeGrafter"/>
</dbReference>
<comment type="function">
    <text evidence="20">Escort protein required for cholesterol as well as lipid homeostasis. Regulates export of the SCAP-SREBP complex from the endoplasmic reticulum to the Golgi upon low cholesterol, thereby regulating the processing of sterol regulatory element-binding proteins (SREBPs) SREBF1/SREBP1 and SREBF2/SREBP2. At high sterol concentrations, formation of a ternary complex with INSIG (INSIG1 or INSIG2) leads to mask the ER export signal in SCAP, promoting retention of the complex in the endoplasmic reticulum. Low sterol concentrations trigger release of INSIG, a conformational change in the SSD domain of SCAP, unmasking of the ER export signal, promoting recruitment into COPII-coated vesicles and transport of the SCAP-SREBP to the Golgi: in the Golgi, SREBPs are then processed, releasing the transcription factor fragment of SREBPs from the membrane, its import into the nucleus and up-regulation of LDLR, INSIG1 and the mevalonate pathway. Binds cholesterol via its SSD domain.</text>
</comment>
<feature type="region of interest" description="Disordered" evidence="22">
    <location>
        <begin position="127"/>
        <end position="151"/>
    </location>
</feature>
<evidence type="ECO:0000256" key="4">
    <source>
        <dbReference type="ARBA" id="ARBA00007410"/>
    </source>
</evidence>
<organism evidence="25 26">
    <name type="scientific">Rhypophila decipiens</name>
    <dbReference type="NCBI Taxonomy" id="261697"/>
    <lineage>
        <taxon>Eukaryota</taxon>
        <taxon>Fungi</taxon>
        <taxon>Dikarya</taxon>
        <taxon>Ascomycota</taxon>
        <taxon>Pezizomycotina</taxon>
        <taxon>Sordariomycetes</taxon>
        <taxon>Sordariomycetidae</taxon>
        <taxon>Sordariales</taxon>
        <taxon>Naviculisporaceae</taxon>
        <taxon>Rhypophila</taxon>
    </lineage>
</organism>
<dbReference type="Pfam" id="PF12349">
    <property type="entry name" value="Sterol-sensing"/>
    <property type="match status" value="1"/>
</dbReference>
<evidence type="ECO:0000256" key="16">
    <source>
        <dbReference type="ARBA" id="ARBA00023166"/>
    </source>
</evidence>
<feature type="region of interest" description="Disordered" evidence="22">
    <location>
        <begin position="986"/>
        <end position="1030"/>
    </location>
</feature>
<keyword evidence="8 23" id="KW-0812">Transmembrane</keyword>
<evidence type="ECO:0000256" key="5">
    <source>
        <dbReference type="ARBA" id="ARBA00019541"/>
    </source>
</evidence>
<accession>A0AAN6YHK7</accession>
<evidence type="ECO:0000259" key="24">
    <source>
        <dbReference type="PROSITE" id="PS50156"/>
    </source>
</evidence>
<dbReference type="GO" id="GO:0008203">
    <property type="term" value="P:cholesterol metabolic process"/>
    <property type="evidence" value="ECO:0007669"/>
    <property type="project" value="UniProtKB-KW"/>
</dbReference>
<dbReference type="PROSITE" id="PS50082">
    <property type="entry name" value="WD_REPEATS_2"/>
    <property type="match status" value="1"/>
</dbReference>
<keyword evidence="7 21" id="KW-0853">WD repeat</keyword>
<feature type="transmembrane region" description="Helical" evidence="23">
    <location>
        <begin position="286"/>
        <end position="305"/>
    </location>
</feature>
<keyword evidence="14" id="KW-0446">Lipid-binding</keyword>
<dbReference type="InterPro" id="IPR000731">
    <property type="entry name" value="SSD"/>
</dbReference>
<keyword evidence="17" id="KW-0325">Glycoprotein</keyword>
<dbReference type="SUPFAM" id="SSF50978">
    <property type="entry name" value="WD40 repeat-like"/>
    <property type="match status" value="1"/>
</dbReference>